<dbReference type="InterPro" id="IPR005467">
    <property type="entry name" value="His_kinase_dom"/>
</dbReference>
<evidence type="ECO:0000256" key="1">
    <source>
        <dbReference type="ARBA" id="ARBA00000085"/>
    </source>
</evidence>
<dbReference type="SUPFAM" id="SSF52172">
    <property type="entry name" value="CheY-like"/>
    <property type="match status" value="1"/>
</dbReference>
<dbReference type="Gene3D" id="3.30.450.20">
    <property type="entry name" value="PAS domain"/>
    <property type="match status" value="1"/>
</dbReference>
<dbReference type="PANTHER" id="PTHR43065">
    <property type="entry name" value="SENSOR HISTIDINE KINASE"/>
    <property type="match status" value="1"/>
</dbReference>
<keyword evidence="10" id="KW-1133">Transmembrane helix</keyword>
<evidence type="ECO:0000256" key="8">
    <source>
        <dbReference type="ARBA" id="ARBA00023012"/>
    </source>
</evidence>
<dbReference type="InterPro" id="IPR036097">
    <property type="entry name" value="HisK_dim/P_sf"/>
</dbReference>
<feature type="transmembrane region" description="Helical" evidence="10">
    <location>
        <begin position="36"/>
        <end position="54"/>
    </location>
</feature>
<evidence type="ECO:0000313" key="15">
    <source>
        <dbReference type="Proteomes" id="UP000199611"/>
    </source>
</evidence>
<dbReference type="PROSITE" id="PS50110">
    <property type="entry name" value="RESPONSE_REGULATORY"/>
    <property type="match status" value="1"/>
</dbReference>
<reference evidence="14 15" key="1">
    <citation type="submission" date="2016-10" db="EMBL/GenBank/DDBJ databases">
        <authorList>
            <person name="de Groot N.N."/>
        </authorList>
    </citation>
    <scope>NUCLEOTIDE SEQUENCE [LARGE SCALE GENOMIC DNA]</scope>
    <source>
        <strain evidence="14 15">DSM 9990</strain>
    </source>
</reference>
<dbReference type="GO" id="GO:0006355">
    <property type="term" value="P:regulation of DNA-templated transcription"/>
    <property type="evidence" value="ECO:0007669"/>
    <property type="project" value="InterPro"/>
</dbReference>
<keyword evidence="8" id="KW-0902">Two-component regulatory system</keyword>
<dbReference type="GO" id="GO:0005524">
    <property type="term" value="F:ATP binding"/>
    <property type="evidence" value="ECO:0007669"/>
    <property type="project" value="UniProtKB-KW"/>
</dbReference>
<dbReference type="AlphaFoldDB" id="A0A1I4SH05"/>
<keyword evidence="10" id="KW-0472">Membrane</keyword>
<sequence length="632" mass="70524">MKEPEVIALILILSTFLQLAAATMAFVYGKRAFQRVGWTLLCVAFVLMIARRIVGLLEVTEDSAGYLVVEELIALSTSLLVLVGICYMGKSFQALVSTVEMEKKIREKEQESFRFMQTLFDSIPIPTFAVDTGGRVILWNRACEKLTGMSREGLLGRKPDFSPLYPERESPPPTLAELLITMTPEEIAEKFKRSGVWLKEGAVVVETEFSVEDSVKAVKLIAGRIYDERGVIRGAIQTAQDVTSERRMEQYLRTFQKLEAVGRLVLGIAHDFRNILMIVQAATELIPEDRLEDEAVKACMAEVRQAVRRGSDLCTHLMRFAGSQDKEEKQPIFLNTVLVEWERTFRRLLRENIHFRMDLAPDLWAVNARPGQIERIVTNLALNAQEAIPDGGSIVVRTENVRLRERDIPPESGVKAGRFVRLTVEDTGVGMDEVTRKRIFEPFFSTKVRPGGMGLYVVYSEVRSLGGFIDVRSEPGKGTAFDIYLPALCSECGGVADDAGVPKPDGPEEKKGCVLLVEDEVPLREMLAEFLARKGFTVHKAGDGREALEIFESIKDAVDIVIADLGLPGEMDGYVLIDGILSRKENIKIVVMTGYAVEKKGGAFTDKGFVEVINKPFSMADVMRLLEKWRSS</sequence>
<dbReference type="OrthoDB" id="9761600at2"/>
<evidence type="ECO:0000256" key="10">
    <source>
        <dbReference type="SAM" id="Phobius"/>
    </source>
</evidence>
<dbReference type="CDD" id="cd00082">
    <property type="entry name" value="HisKA"/>
    <property type="match status" value="1"/>
</dbReference>
<dbReference type="InterPro" id="IPR011006">
    <property type="entry name" value="CheY-like_superfamily"/>
</dbReference>
<evidence type="ECO:0000256" key="4">
    <source>
        <dbReference type="ARBA" id="ARBA00022679"/>
    </source>
</evidence>
<proteinExistence type="predicted"/>
<dbReference type="PRINTS" id="PR00344">
    <property type="entry name" value="BCTRLSENSOR"/>
</dbReference>
<dbReference type="InterPro" id="IPR004358">
    <property type="entry name" value="Sig_transdc_His_kin-like_C"/>
</dbReference>
<dbReference type="Gene3D" id="1.10.287.130">
    <property type="match status" value="1"/>
</dbReference>
<keyword evidence="5" id="KW-0547">Nucleotide-binding</keyword>
<feature type="domain" description="Response regulatory" evidence="12">
    <location>
        <begin position="513"/>
        <end position="630"/>
    </location>
</feature>
<protein>
    <recommendedName>
        <fullName evidence="2">histidine kinase</fullName>
        <ecNumber evidence="2">2.7.13.3</ecNumber>
    </recommendedName>
</protein>
<dbReference type="EC" id="2.7.13.3" evidence="2"/>
<dbReference type="InterPro" id="IPR036890">
    <property type="entry name" value="HATPase_C_sf"/>
</dbReference>
<accession>A0A1I4SH05</accession>
<dbReference type="Gene3D" id="3.30.565.10">
    <property type="entry name" value="Histidine kinase-like ATPase, C-terminal domain"/>
    <property type="match status" value="1"/>
</dbReference>
<dbReference type="CDD" id="cd00130">
    <property type="entry name" value="PAS"/>
    <property type="match status" value="1"/>
</dbReference>
<evidence type="ECO:0000256" key="2">
    <source>
        <dbReference type="ARBA" id="ARBA00012438"/>
    </source>
</evidence>
<gene>
    <name evidence="14" type="ORF">SAMN05660836_00961</name>
</gene>
<feature type="transmembrane region" description="Helical" evidence="10">
    <location>
        <begin position="6"/>
        <end position="29"/>
    </location>
</feature>
<dbReference type="InterPro" id="IPR035965">
    <property type="entry name" value="PAS-like_dom_sf"/>
</dbReference>
<dbReference type="SMART" id="SM00387">
    <property type="entry name" value="HATPase_c"/>
    <property type="match status" value="1"/>
</dbReference>
<feature type="modified residue" description="4-aspartylphosphate" evidence="9">
    <location>
        <position position="564"/>
    </location>
</feature>
<comment type="catalytic activity">
    <reaction evidence="1">
        <text>ATP + protein L-histidine = ADP + protein N-phospho-L-histidine.</text>
        <dbReference type="EC" id="2.7.13.3"/>
    </reaction>
</comment>
<feature type="domain" description="PAS" evidence="13">
    <location>
        <begin position="112"/>
        <end position="167"/>
    </location>
</feature>
<dbReference type="RefSeq" id="WP_093393884.1">
    <property type="nucleotide sequence ID" value="NZ_FOUU01000002.1"/>
</dbReference>
<dbReference type="InterPro" id="IPR013767">
    <property type="entry name" value="PAS_fold"/>
</dbReference>
<organism evidence="14 15">
    <name type="scientific">Thermodesulforhabdus norvegica</name>
    <dbReference type="NCBI Taxonomy" id="39841"/>
    <lineage>
        <taxon>Bacteria</taxon>
        <taxon>Pseudomonadati</taxon>
        <taxon>Thermodesulfobacteriota</taxon>
        <taxon>Syntrophobacteria</taxon>
        <taxon>Syntrophobacterales</taxon>
        <taxon>Thermodesulforhabdaceae</taxon>
        <taxon>Thermodesulforhabdus</taxon>
    </lineage>
</organism>
<dbReference type="Gene3D" id="3.40.50.2300">
    <property type="match status" value="1"/>
</dbReference>
<keyword evidence="15" id="KW-1185">Reference proteome</keyword>
<evidence type="ECO:0000259" key="11">
    <source>
        <dbReference type="PROSITE" id="PS50109"/>
    </source>
</evidence>
<dbReference type="SUPFAM" id="SSF55785">
    <property type="entry name" value="PYP-like sensor domain (PAS domain)"/>
    <property type="match status" value="1"/>
</dbReference>
<dbReference type="Pfam" id="PF02518">
    <property type="entry name" value="HATPase_c"/>
    <property type="match status" value="1"/>
</dbReference>
<evidence type="ECO:0000256" key="5">
    <source>
        <dbReference type="ARBA" id="ARBA00022741"/>
    </source>
</evidence>
<evidence type="ECO:0000256" key="7">
    <source>
        <dbReference type="ARBA" id="ARBA00022840"/>
    </source>
</evidence>
<evidence type="ECO:0000259" key="12">
    <source>
        <dbReference type="PROSITE" id="PS50110"/>
    </source>
</evidence>
<keyword evidence="7" id="KW-0067">ATP-binding</keyword>
<keyword evidence="4" id="KW-0808">Transferase</keyword>
<dbReference type="InterPro" id="IPR001789">
    <property type="entry name" value="Sig_transdc_resp-reg_receiver"/>
</dbReference>
<dbReference type="SMART" id="SM00448">
    <property type="entry name" value="REC"/>
    <property type="match status" value="1"/>
</dbReference>
<dbReference type="PROSITE" id="PS50109">
    <property type="entry name" value="HIS_KIN"/>
    <property type="match status" value="1"/>
</dbReference>
<evidence type="ECO:0000256" key="6">
    <source>
        <dbReference type="ARBA" id="ARBA00022777"/>
    </source>
</evidence>
<dbReference type="InterPro" id="IPR000014">
    <property type="entry name" value="PAS"/>
</dbReference>
<name>A0A1I4SH05_9BACT</name>
<dbReference type="PROSITE" id="PS50112">
    <property type="entry name" value="PAS"/>
    <property type="match status" value="1"/>
</dbReference>
<dbReference type="SUPFAM" id="SSF55874">
    <property type="entry name" value="ATPase domain of HSP90 chaperone/DNA topoisomerase II/histidine kinase"/>
    <property type="match status" value="1"/>
</dbReference>
<keyword evidence="6" id="KW-0418">Kinase</keyword>
<keyword evidence="3 9" id="KW-0597">Phosphoprotein</keyword>
<dbReference type="NCBIfam" id="TIGR00229">
    <property type="entry name" value="sensory_box"/>
    <property type="match status" value="1"/>
</dbReference>
<dbReference type="SMART" id="SM00091">
    <property type="entry name" value="PAS"/>
    <property type="match status" value="1"/>
</dbReference>
<dbReference type="GO" id="GO:0000155">
    <property type="term" value="F:phosphorelay sensor kinase activity"/>
    <property type="evidence" value="ECO:0007669"/>
    <property type="project" value="InterPro"/>
</dbReference>
<evidence type="ECO:0000256" key="9">
    <source>
        <dbReference type="PROSITE-ProRule" id="PRU00169"/>
    </source>
</evidence>
<feature type="transmembrane region" description="Helical" evidence="10">
    <location>
        <begin position="66"/>
        <end position="87"/>
    </location>
</feature>
<feature type="domain" description="Histidine kinase" evidence="11">
    <location>
        <begin position="267"/>
        <end position="489"/>
    </location>
</feature>
<dbReference type="SUPFAM" id="SSF47384">
    <property type="entry name" value="Homodimeric domain of signal transducing histidine kinase"/>
    <property type="match status" value="1"/>
</dbReference>
<evidence type="ECO:0000313" key="14">
    <source>
        <dbReference type="EMBL" id="SFM63778.1"/>
    </source>
</evidence>
<dbReference type="Pfam" id="PF00072">
    <property type="entry name" value="Response_reg"/>
    <property type="match status" value="1"/>
</dbReference>
<dbReference type="EMBL" id="FOUU01000002">
    <property type="protein sequence ID" value="SFM63778.1"/>
    <property type="molecule type" value="Genomic_DNA"/>
</dbReference>
<dbReference type="Proteomes" id="UP000199611">
    <property type="component" value="Unassembled WGS sequence"/>
</dbReference>
<evidence type="ECO:0000259" key="13">
    <source>
        <dbReference type="PROSITE" id="PS50112"/>
    </source>
</evidence>
<dbReference type="STRING" id="39841.SAMN05660836_00961"/>
<dbReference type="PANTHER" id="PTHR43065:SF46">
    <property type="entry name" value="C4-DICARBOXYLATE TRANSPORT SENSOR PROTEIN DCTB"/>
    <property type="match status" value="1"/>
</dbReference>
<keyword evidence="10" id="KW-0812">Transmembrane</keyword>
<dbReference type="InterPro" id="IPR003661">
    <property type="entry name" value="HisK_dim/P_dom"/>
</dbReference>
<dbReference type="InterPro" id="IPR003594">
    <property type="entry name" value="HATPase_dom"/>
</dbReference>
<dbReference type="Pfam" id="PF00989">
    <property type="entry name" value="PAS"/>
    <property type="match status" value="1"/>
</dbReference>
<evidence type="ECO:0000256" key="3">
    <source>
        <dbReference type="ARBA" id="ARBA00022553"/>
    </source>
</evidence>